<dbReference type="GO" id="GO:0080019">
    <property type="term" value="F:alcohol-forming very long-chain fatty acyl-CoA reductase activity"/>
    <property type="evidence" value="ECO:0007669"/>
    <property type="project" value="InterPro"/>
</dbReference>
<dbReference type="GO" id="GO:0005777">
    <property type="term" value="C:peroxisome"/>
    <property type="evidence" value="ECO:0007669"/>
    <property type="project" value="TreeGrafter"/>
</dbReference>
<reference evidence="3" key="2">
    <citation type="journal article" date="2023" name="IMA Fungus">
        <title>Comparative genomic study of the Penicillium genus elucidates a diverse pangenome and 15 lateral gene transfer events.</title>
        <authorList>
            <person name="Petersen C."/>
            <person name="Sorensen T."/>
            <person name="Nielsen M.R."/>
            <person name="Sondergaard T.E."/>
            <person name="Sorensen J.L."/>
            <person name="Fitzpatrick D.A."/>
            <person name="Frisvad J.C."/>
            <person name="Nielsen K.L."/>
        </authorList>
    </citation>
    <scope>NUCLEOTIDE SEQUENCE</scope>
    <source>
        <strain evidence="3">IBT 34128</strain>
    </source>
</reference>
<dbReference type="GeneID" id="81396456"/>
<keyword evidence="1" id="KW-0521">NADP</keyword>
<dbReference type="PANTHER" id="PTHR11011:SF45">
    <property type="entry name" value="FATTY ACYL-COA REDUCTASE CG8306-RELATED"/>
    <property type="match status" value="1"/>
</dbReference>
<feature type="domain" description="Thioester reductase (TE)" evidence="2">
    <location>
        <begin position="12"/>
        <end position="281"/>
    </location>
</feature>
<dbReference type="Gene3D" id="3.40.50.720">
    <property type="entry name" value="NAD(P)-binding Rossmann-like Domain"/>
    <property type="match status" value="1"/>
</dbReference>
<protein>
    <recommendedName>
        <fullName evidence="1">Fatty acyl-CoA reductase</fullName>
        <ecNumber evidence="1">1.2.1.84</ecNumber>
    </recommendedName>
</protein>
<evidence type="ECO:0000259" key="2">
    <source>
        <dbReference type="Pfam" id="PF07993"/>
    </source>
</evidence>
<comment type="function">
    <text evidence="1">Catalyzes the reduction of fatty acyl-CoA to fatty alcohols.</text>
</comment>
<keyword evidence="1" id="KW-0560">Oxidoreductase</keyword>
<proteinExistence type="inferred from homology"/>
<gene>
    <name evidence="3" type="ORF">NUU61_006760</name>
</gene>
<dbReference type="InterPro" id="IPR013120">
    <property type="entry name" value="FAR_NAD-bd"/>
</dbReference>
<dbReference type="GO" id="GO:0102965">
    <property type="term" value="F:alcohol-forming long-chain fatty acyl-CoA reductase activity"/>
    <property type="evidence" value="ECO:0007669"/>
    <property type="project" value="UniProtKB-EC"/>
</dbReference>
<organism evidence="3 4">
    <name type="scientific">Penicillium alfredii</name>
    <dbReference type="NCBI Taxonomy" id="1506179"/>
    <lineage>
        <taxon>Eukaryota</taxon>
        <taxon>Fungi</taxon>
        <taxon>Dikarya</taxon>
        <taxon>Ascomycota</taxon>
        <taxon>Pezizomycotina</taxon>
        <taxon>Eurotiomycetes</taxon>
        <taxon>Eurotiomycetidae</taxon>
        <taxon>Eurotiales</taxon>
        <taxon>Aspergillaceae</taxon>
        <taxon>Penicillium</taxon>
    </lineage>
</organism>
<evidence type="ECO:0000313" key="3">
    <source>
        <dbReference type="EMBL" id="KAJ5091890.1"/>
    </source>
</evidence>
<dbReference type="RefSeq" id="XP_056510087.1">
    <property type="nucleotide sequence ID" value="XM_056657287.1"/>
</dbReference>
<keyword evidence="4" id="KW-1185">Reference proteome</keyword>
<dbReference type="GO" id="GO:0035336">
    <property type="term" value="P:long-chain fatty-acyl-CoA metabolic process"/>
    <property type="evidence" value="ECO:0007669"/>
    <property type="project" value="TreeGrafter"/>
</dbReference>
<dbReference type="AlphaFoldDB" id="A0A9W9K3X7"/>
<dbReference type="InterPro" id="IPR026055">
    <property type="entry name" value="FAR"/>
</dbReference>
<dbReference type="EC" id="1.2.1.84" evidence="1"/>
<keyword evidence="1" id="KW-0443">Lipid metabolism</keyword>
<sequence>MWDYYKDKKILITGGSGFLGTVLVHRILKTQPDVGHIYVLCRTDREGLKNRWQKWLGSAHNDVWKTNKIDVVQLDISKKNTPQDFEDALGSFEIDIVVHAASSINLDRPIGKIKNVIIEASMALAEYVSRRQDVKRFVYVSTSFANSHLQFDSDSKTLAIPIEETIYPLGDAQKEWEDISNGIEPPYVKKFPWAYAYAKHLTERLLQQKLGDKLMIVRPSIIGPALQFPVRGFSVIKSTPCVTLAAAVMLLPAWRITFASGLPNPNVNATCNAIPVDVVADRLLAHLASGNNQVVHAVGKPVPFENLWASIMKQRRYPWKANVVWVKDDWNSPKVHRIGRLFKVLGTAFDFSDANTIELQEKMDKLEPNIIVSEKGAQIGTQPQLFADHEIDLINFGAWKTQVRDSMDMFARRDWVTKVIVRVLY</sequence>
<keyword evidence="1" id="KW-0444">Lipid biosynthesis</keyword>
<accession>A0A9W9K3X7</accession>
<dbReference type="Pfam" id="PF07993">
    <property type="entry name" value="NAD_binding_4"/>
    <property type="match status" value="1"/>
</dbReference>
<evidence type="ECO:0000313" key="4">
    <source>
        <dbReference type="Proteomes" id="UP001141434"/>
    </source>
</evidence>
<reference evidence="3" key="1">
    <citation type="submission" date="2022-11" db="EMBL/GenBank/DDBJ databases">
        <authorList>
            <person name="Petersen C."/>
        </authorList>
    </citation>
    <scope>NUCLEOTIDE SEQUENCE</scope>
    <source>
        <strain evidence="3">IBT 34128</strain>
    </source>
</reference>
<comment type="catalytic activity">
    <reaction evidence="1">
        <text>a long-chain fatty acyl-CoA + 2 NADPH + 2 H(+) = a long-chain primary fatty alcohol + 2 NADP(+) + CoA</text>
        <dbReference type="Rhea" id="RHEA:52716"/>
        <dbReference type="ChEBI" id="CHEBI:15378"/>
        <dbReference type="ChEBI" id="CHEBI:57287"/>
        <dbReference type="ChEBI" id="CHEBI:57783"/>
        <dbReference type="ChEBI" id="CHEBI:58349"/>
        <dbReference type="ChEBI" id="CHEBI:77396"/>
        <dbReference type="ChEBI" id="CHEBI:83139"/>
        <dbReference type="EC" id="1.2.1.84"/>
    </reaction>
</comment>
<comment type="similarity">
    <text evidence="1">Belongs to the fatty acyl-CoA reductase family.</text>
</comment>
<name>A0A9W9K3X7_9EURO</name>
<dbReference type="EMBL" id="JAPMSZ010000009">
    <property type="protein sequence ID" value="KAJ5091890.1"/>
    <property type="molecule type" value="Genomic_DNA"/>
</dbReference>
<dbReference type="OrthoDB" id="429813at2759"/>
<dbReference type="SUPFAM" id="SSF51735">
    <property type="entry name" value="NAD(P)-binding Rossmann-fold domains"/>
    <property type="match status" value="1"/>
</dbReference>
<evidence type="ECO:0000256" key="1">
    <source>
        <dbReference type="RuleBase" id="RU363097"/>
    </source>
</evidence>
<dbReference type="PANTHER" id="PTHR11011">
    <property type="entry name" value="MALE STERILITY PROTEIN 2-RELATED"/>
    <property type="match status" value="1"/>
</dbReference>
<comment type="caution">
    <text evidence="3">The sequence shown here is derived from an EMBL/GenBank/DDBJ whole genome shotgun (WGS) entry which is preliminary data.</text>
</comment>
<dbReference type="InterPro" id="IPR036291">
    <property type="entry name" value="NAD(P)-bd_dom_sf"/>
</dbReference>
<dbReference type="Proteomes" id="UP001141434">
    <property type="component" value="Unassembled WGS sequence"/>
</dbReference>